<dbReference type="SUPFAM" id="SSF54909">
    <property type="entry name" value="Dimeric alpha+beta barrel"/>
    <property type="match status" value="1"/>
</dbReference>
<dbReference type="InterPro" id="IPR006314">
    <property type="entry name" value="Dyp_peroxidase"/>
</dbReference>
<keyword evidence="3" id="KW-0479">Metal-binding</keyword>
<dbReference type="InterPro" id="IPR049509">
    <property type="entry name" value="DyP_N"/>
</dbReference>
<sequence>MTFQLNLHDIQGNVTRAYGRFSFPFARYFFFQIRKPEAGRSFVDAVRRQVTTSARWPEEADKPTCTVNIAFTFMGLYWLEVPDRTLRGMPDVFISGMRARASVLGDRNPAKTEADDPKWDKDWDDTWKNNRKDGSGGKEDVHILVTLNAQPDTGDAAPDTPEFLARMKQPHPDLEARTEWLKSLTNDGIVLIEKNGKSGKDPFQAASAVFDDFGGLHLPTPREHFGFTDGISDPVFKGQYPPKQEKEAVKGRGKRMGGDWEPLEAGEFVLGHTGESQELPPTAMPPEFMQNSTFMAYRKLHQNVGSFDEVVAEEAAHYADIMDVDAFEARETILAKMCGRWSDGVPLAVVPDFADWLAFGQKGGWLDKDGRFRKDPEAWGKNIAYIRTPDASDFRYADDMAGFKCPGGAHVRRMNTRDYLDPLNAFGVDPETGAQPENRTATHALNKRRRILRRGLPYGPPASDHRDDKTEQGVIMMIMCVDLFRQFEFVQQQWVQYGLDFHQGNNTCPMLGRHDEHTRHMIPSNPKSGKPPYMMTKLKTFVECRGGDYFFVPSMIALRMIAMGIVDPT</sequence>
<evidence type="ECO:0000313" key="8">
    <source>
        <dbReference type="EMBL" id="MCK7614036.1"/>
    </source>
</evidence>
<evidence type="ECO:0000259" key="7">
    <source>
        <dbReference type="Pfam" id="PF21105"/>
    </source>
</evidence>
<evidence type="ECO:0000256" key="3">
    <source>
        <dbReference type="ARBA" id="ARBA00022723"/>
    </source>
</evidence>
<keyword evidence="4" id="KW-0560">Oxidoreductase</keyword>
<organism evidence="8 9">
    <name type="scientific">Roseibium sediminicola</name>
    <dbReference type="NCBI Taxonomy" id="2933272"/>
    <lineage>
        <taxon>Bacteria</taxon>
        <taxon>Pseudomonadati</taxon>
        <taxon>Pseudomonadota</taxon>
        <taxon>Alphaproteobacteria</taxon>
        <taxon>Hyphomicrobiales</taxon>
        <taxon>Stappiaceae</taxon>
        <taxon>Roseibium</taxon>
    </lineage>
</organism>
<keyword evidence="9" id="KW-1185">Reference proteome</keyword>
<dbReference type="PROSITE" id="PS51404">
    <property type="entry name" value="DYP_PEROXIDASE"/>
    <property type="match status" value="1"/>
</dbReference>
<keyword evidence="5" id="KW-0408">Iron</keyword>
<dbReference type="InterPro" id="IPR011008">
    <property type="entry name" value="Dimeric_a/b-barrel"/>
</dbReference>
<comment type="caution">
    <text evidence="8">The sequence shown here is derived from an EMBL/GenBank/DDBJ whole genome shotgun (WGS) entry which is preliminary data.</text>
</comment>
<dbReference type="RefSeq" id="WP_248156403.1">
    <property type="nucleotide sequence ID" value="NZ_JALNMJ010000013.1"/>
</dbReference>
<evidence type="ECO:0000256" key="5">
    <source>
        <dbReference type="ARBA" id="ARBA00023004"/>
    </source>
</evidence>
<feature type="domain" description="DyP dimeric alpha+beta barrel" evidence="7">
    <location>
        <begin position="9"/>
        <end position="134"/>
    </location>
</feature>
<dbReference type="PANTHER" id="PTHR30521">
    <property type="entry name" value="DEFERROCHELATASE/PEROXIDASE"/>
    <property type="match status" value="1"/>
</dbReference>
<comment type="cofactor">
    <cofactor evidence="1">
        <name>heme b</name>
        <dbReference type="ChEBI" id="CHEBI:60344"/>
    </cofactor>
</comment>
<accession>A0ABT0GXJ3</accession>
<dbReference type="Proteomes" id="UP001431221">
    <property type="component" value="Unassembled WGS sequence"/>
</dbReference>
<evidence type="ECO:0000256" key="6">
    <source>
        <dbReference type="SAM" id="MobiDB-lite"/>
    </source>
</evidence>
<protein>
    <recommendedName>
        <fullName evidence="7">DyP dimeric alpha+beta barrel domain-containing protein</fullName>
    </recommendedName>
</protein>
<dbReference type="PANTHER" id="PTHR30521:SF5">
    <property type="entry name" value="BLR4509 PROTEIN"/>
    <property type="match status" value="1"/>
</dbReference>
<proteinExistence type="predicted"/>
<gene>
    <name evidence="8" type="ORF">M0H32_17850</name>
</gene>
<evidence type="ECO:0000256" key="1">
    <source>
        <dbReference type="ARBA" id="ARBA00001970"/>
    </source>
</evidence>
<feature type="region of interest" description="Disordered" evidence="6">
    <location>
        <begin position="236"/>
        <end position="257"/>
    </location>
</feature>
<evidence type="ECO:0000256" key="4">
    <source>
        <dbReference type="ARBA" id="ARBA00023002"/>
    </source>
</evidence>
<keyword evidence="2" id="KW-0575">Peroxidase</keyword>
<dbReference type="Pfam" id="PF21105">
    <property type="entry name" value="DyP_N"/>
    <property type="match status" value="1"/>
</dbReference>
<dbReference type="EMBL" id="JALNMJ010000013">
    <property type="protein sequence ID" value="MCK7614036.1"/>
    <property type="molecule type" value="Genomic_DNA"/>
</dbReference>
<evidence type="ECO:0000256" key="2">
    <source>
        <dbReference type="ARBA" id="ARBA00022559"/>
    </source>
</evidence>
<evidence type="ECO:0000313" key="9">
    <source>
        <dbReference type="Proteomes" id="UP001431221"/>
    </source>
</evidence>
<reference evidence="8" key="1">
    <citation type="submission" date="2022-04" db="EMBL/GenBank/DDBJ databases">
        <title>Roseibium sp. CAU 1639 isolated from mud.</title>
        <authorList>
            <person name="Kim W."/>
        </authorList>
    </citation>
    <scope>NUCLEOTIDE SEQUENCE</scope>
    <source>
        <strain evidence="8">CAU 1639</strain>
    </source>
</reference>
<name>A0ABT0GXJ3_9HYPH</name>